<dbReference type="SUPFAM" id="SSF51182">
    <property type="entry name" value="RmlC-like cupins"/>
    <property type="match status" value="1"/>
</dbReference>
<dbReference type="Ensembl" id="ENSNPET00000008748.1">
    <property type="protein sequence ID" value="ENSNPEP00000008536.1"/>
    <property type="gene ID" value="ENSNPEG00000006380.1"/>
</dbReference>
<comment type="cofactor">
    <cofactor evidence="2">
        <name>Zn(2+)</name>
        <dbReference type="ChEBI" id="CHEBI:29105"/>
    </cofactor>
</comment>
<evidence type="ECO:0000256" key="8">
    <source>
        <dbReference type="ARBA" id="ARBA00022833"/>
    </source>
</evidence>
<evidence type="ECO:0000256" key="2">
    <source>
        <dbReference type="ARBA" id="ARBA00001947"/>
    </source>
</evidence>
<dbReference type="GO" id="GO:0005975">
    <property type="term" value="P:carbohydrate metabolic process"/>
    <property type="evidence" value="ECO:0007669"/>
    <property type="project" value="InterPro"/>
</dbReference>
<accession>A0A8C7EBW7</accession>
<evidence type="ECO:0000259" key="13">
    <source>
        <dbReference type="Pfam" id="PF20511"/>
    </source>
</evidence>
<dbReference type="PANTHER" id="PTHR10309">
    <property type="entry name" value="MANNOSE-6-PHOSPHATE ISOMERASE"/>
    <property type="match status" value="1"/>
</dbReference>
<dbReference type="GO" id="GO:0009298">
    <property type="term" value="P:GDP-mannose biosynthetic process"/>
    <property type="evidence" value="ECO:0007669"/>
    <property type="project" value="UniProtKB-UniPathway"/>
</dbReference>
<dbReference type="InterPro" id="IPR018050">
    <property type="entry name" value="Pmannose_isomerase-type1_CS"/>
</dbReference>
<comment type="similarity">
    <text evidence="4">Belongs to the mannose-6-phosphate isomerase type 1 family.</text>
</comment>
<keyword evidence="7" id="KW-0479">Metal-binding</keyword>
<evidence type="ECO:0000256" key="12">
    <source>
        <dbReference type="ARBA" id="ARBA00043915"/>
    </source>
</evidence>
<evidence type="ECO:0000256" key="5">
    <source>
        <dbReference type="ARBA" id="ARBA00011956"/>
    </source>
</evidence>
<dbReference type="Pfam" id="PF20511">
    <property type="entry name" value="PMI_typeI_cat"/>
    <property type="match status" value="1"/>
</dbReference>
<dbReference type="AlphaFoldDB" id="A0A8C7EBW7"/>
<comment type="function">
    <text evidence="12">Isomerase that catalyzes the interconversion of fructose-6-P and mannose-6-P and has a critical role in the supply of D-mannose derivatives required for many eukaryotic glycosylation reactions.</text>
</comment>
<gene>
    <name evidence="15" type="primary">MPI</name>
</gene>
<reference evidence="15" key="1">
    <citation type="submission" date="2025-08" db="UniProtKB">
        <authorList>
            <consortium name="Ensembl"/>
        </authorList>
    </citation>
    <scope>IDENTIFICATION</scope>
</reference>
<evidence type="ECO:0000256" key="3">
    <source>
        <dbReference type="ARBA" id="ARBA00004666"/>
    </source>
</evidence>
<dbReference type="Gene3D" id="2.60.120.10">
    <property type="entry name" value="Jelly Rolls"/>
    <property type="match status" value="1"/>
</dbReference>
<dbReference type="GO" id="GO:0008270">
    <property type="term" value="F:zinc ion binding"/>
    <property type="evidence" value="ECO:0007669"/>
    <property type="project" value="InterPro"/>
</dbReference>
<evidence type="ECO:0000259" key="14">
    <source>
        <dbReference type="Pfam" id="PF20512"/>
    </source>
</evidence>
<dbReference type="FunFam" id="2.60.120.10:FF:000060">
    <property type="entry name" value="Putative mannose-6-phosphate isomerase"/>
    <property type="match status" value="1"/>
</dbReference>
<evidence type="ECO:0000256" key="9">
    <source>
        <dbReference type="ARBA" id="ARBA00023235"/>
    </source>
</evidence>
<evidence type="ECO:0000256" key="4">
    <source>
        <dbReference type="ARBA" id="ARBA00010772"/>
    </source>
</evidence>
<dbReference type="InterPro" id="IPR001250">
    <property type="entry name" value="Man6P_Isoase-1"/>
</dbReference>
<dbReference type="Pfam" id="PF20512">
    <property type="entry name" value="PMI_typeI_hel"/>
    <property type="match status" value="1"/>
</dbReference>
<keyword evidence="16" id="KW-1185">Reference proteome</keyword>
<evidence type="ECO:0000256" key="1">
    <source>
        <dbReference type="ARBA" id="ARBA00000757"/>
    </source>
</evidence>
<feature type="domain" description="Phosphomannose isomerase type I helical insertion" evidence="14">
    <location>
        <begin position="169"/>
        <end position="256"/>
    </location>
</feature>
<dbReference type="UniPathway" id="UPA00126">
    <property type="reaction ID" value="UER00423"/>
</dbReference>
<dbReference type="Proteomes" id="UP000694420">
    <property type="component" value="Unplaced"/>
</dbReference>
<dbReference type="NCBIfam" id="TIGR00218">
    <property type="entry name" value="manA"/>
    <property type="match status" value="1"/>
</dbReference>
<comment type="catalytic activity">
    <reaction evidence="1">
        <text>D-mannose 6-phosphate = D-fructose 6-phosphate</text>
        <dbReference type="Rhea" id="RHEA:12356"/>
        <dbReference type="ChEBI" id="CHEBI:58735"/>
        <dbReference type="ChEBI" id="CHEBI:61527"/>
        <dbReference type="EC" id="5.3.1.8"/>
    </reaction>
</comment>
<dbReference type="CDD" id="cd07011">
    <property type="entry name" value="cupin_PMI_type_I_N"/>
    <property type="match status" value="1"/>
</dbReference>
<dbReference type="InterPro" id="IPR016305">
    <property type="entry name" value="Mannose-6-P_Isomerase"/>
</dbReference>
<feature type="domain" description="Phosphomannose isomerase type I catalytic" evidence="13">
    <location>
        <begin position="5"/>
        <end position="153"/>
    </location>
</feature>
<evidence type="ECO:0000313" key="15">
    <source>
        <dbReference type="Ensembl" id="ENSNPEP00000008536.1"/>
    </source>
</evidence>
<evidence type="ECO:0000256" key="7">
    <source>
        <dbReference type="ARBA" id="ARBA00022723"/>
    </source>
</evidence>
<comment type="pathway">
    <text evidence="3">Nucleotide-sugar biosynthesis; GDP-alpha-D-mannose biosynthesis; alpha-D-mannose 1-phosphate from D-fructose 6-phosphate: step 1/2.</text>
</comment>
<dbReference type="InterPro" id="IPR014710">
    <property type="entry name" value="RmlC-like_jellyroll"/>
</dbReference>
<reference evidence="15" key="2">
    <citation type="submission" date="2025-09" db="UniProtKB">
        <authorList>
            <consortium name="Ensembl"/>
        </authorList>
    </citation>
    <scope>IDENTIFICATION</scope>
</reference>
<dbReference type="GO" id="GO:0005829">
    <property type="term" value="C:cytosol"/>
    <property type="evidence" value="ECO:0007669"/>
    <property type="project" value="TreeGrafter"/>
</dbReference>
<sequence>AAAPLFPLAGVMQSYAWGKLGLESEVAKLVASSDPLVHIEPDRPYAELWMGAHPKGDAVIRDNRVGQQTLSQWIADNPSCLGAKVKDTFGGRLPFLFKVLSVNTALSIQAHPSKELAAKLHAQFPEHYPDTNHKPEMAIALTPFEGLCGFRPVEEIVSFLQSVPELRALIGDVAAEQLERSVSNDPRGVSAALRVCFTRVMKSEKKFFVDQLNMLVKRISQEAAEGKDVSGSNGDLLLRLHSQYPGDIGCFTIYFLNFVKLEPGEAMFLGANEPHAYLHGVFSKEKRGRHRTWLAQISSRAVRLIADTEKDMAIAGCLLPLYYTSLPLTDS</sequence>
<dbReference type="InterPro" id="IPR011051">
    <property type="entry name" value="RmlC_Cupin_sf"/>
</dbReference>
<keyword evidence="8" id="KW-0862">Zinc</keyword>
<evidence type="ECO:0000256" key="11">
    <source>
        <dbReference type="ARBA" id="ARBA00030762"/>
    </source>
</evidence>
<evidence type="ECO:0000256" key="6">
    <source>
        <dbReference type="ARBA" id="ARBA00018236"/>
    </source>
</evidence>
<protein>
    <recommendedName>
        <fullName evidence="6">Mannose-6-phosphate isomerase</fullName>
        <ecNumber evidence="5">5.3.1.8</ecNumber>
    </recommendedName>
    <alternativeName>
        <fullName evidence="10">Phosphohexomutase</fullName>
    </alternativeName>
    <alternativeName>
        <fullName evidence="11">Phosphomannose isomerase</fullName>
    </alternativeName>
</protein>
<organism evidence="15 16">
    <name type="scientific">Nothoprocta perdicaria</name>
    <name type="common">Chilean tinamou</name>
    <name type="synonym">Crypturus perdicarius</name>
    <dbReference type="NCBI Taxonomy" id="30464"/>
    <lineage>
        <taxon>Eukaryota</taxon>
        <taxon>Metazoa</taxon>
        <taxon>Chordata</taxon>
        <taxon>Craniata</taxon>
        <taxon>Vertebrata</taxon>
        <taxon>Euteleostomi</taxon>
        <taxon>Archelosauria</taxon>
        <taxon>Archosauria</taxon>
        <taxon>Dinosauria</taxon>
        <taxon>Saurischia</taxon>
        <taxon>Theropoda</taxon>
        <taxon>Coelurosauria</taxon>
        <taxon>Aves</taxon>
        <taxon>Palaeognathae</taxon>
        <taxon>Tinamiformes</taxon>
        <taxon>Tinamidae</taxon>
        <taxon>Nothoprocta</taxon>
    </lineage>
</organism>
<dbReference type="PROSITE" id="PS00965">
    <property type="entry name" value="PMI_I_1"/>
    <property type="match status" value="1"/>
</dbReference>
<evidence type="ECO:0000313" key="16">
    <source>
        <dbReference type="Proteomes" id="UP000694420"/>
    </source>
</evidence>
<dbReference type="PANTHER" id="PTHR10309:SF0">
    <property type="entry name" value="MANNOSE-6-PHOSPHATE ISOMERASE"/>
    <property type="match status" value="1"/>
</dbReference>
<dbReference type="InterPro" id="IPR046457">
    <property type="entry name" value="PMI_typeI_cat"/>
</dbReference>
<keyword evidence="9" id="KW-0413">Isomerase</keyword>
<evidence type="ECO:0000256" key="10">
    <source>
        <dbReference type="ARBA" id="ARBA00029741"/>
    </source>
</evidence>
<dbReference type="GO" id="GO:0004476">
    <property type="term" value="F:mannose-6-phosphate isomerase activity"/>
    <property type="evidence" value="ECO:0007669"/>
    <property type="project" value="UniProtKB-EC"/>
</dbReference>
<name>A0A8C7EBW7_NOTPE</name>
<dbReference type="EC" id="5.3.1.8" evidence="5"/>
<dbReference type="InterPro" id="IPR046458">
    <property type="entry name" value="PMI_typeI_hel"/>
</dbReference>
<dbReference type="PRINTS" id="PR00714">
    <property type="entry name" value="MAN6PISMRASE"/>
</dbReference>
<proteinExistence type="inferred from homology"/>